<dbReference type="InterPro" id="IPR002068">
    <property type="entry name" value="A-crystallin/Hsp20_dom"/>
</dbReference>
<dbReference type="PROSITE" id="PS01031">
    <property type="entry name" value="SHSP"/>
    <property type="match status" value="1"/>
</dbReference>
<dbReference type="PANTHER" id="PTHR11527">
    <property type="entry name" value="HEAT-SHOCK PROTEIN 20 FAMILY MEMBER"/>
    <property type="match status" value="1"/>
</dbReference>
<evidence type="ECO:0000259" key="3">
    <source>
        <dbReference type="PROSITE" id="PS01031"/>
    </source>
</evidence>
<reference evidence="4" key="1">
    <citation type="submission" date="2020-10" db="EMBL/GenBank/DDBJ databases">
        <authorList>
            <person name="Gilroy R."/>
        </authorList>
    </citation>
    <scope>NUCLEOTIDE SEQUENCE</scope>
    <source>
        <strain evidence="4">B3-4054</strain>
    </source>
</reference>
<dbReference type="Pfam" id="PF00011">
    <property type="entry name" value="HSP20"/>
    <property type="match status" value="1"/>
</dbReference>
<evidence type="ECO:0000313" key="5">
    <source>
        <dbReference type="Proteomes" id="UP000823616"/>
    </source>
</evidence>
<reference evidence="4" key="2">
    <citation type="journal article" date="2021" name="PeerJ">
        <title>Extensive microbial diversity within the chicken gut microbiome revealed by metagenomics and culture.</title>
        <authorList>
            <person name="Gilroy R."/>
            <person name="Ravi A."/>
            <person name="Getino M."/>
            <person name="Pursley I."/>
            <person name="Horton D.L."/>
            <person name="Alikhan N.F."/>
            <person name="Baker D."/>
            <person name="Gharbi K."/>
            <person name="Hall N."/>
            <person name="Watson M."/>
            <person name="Adriaenssens E.M."/>
            <person name="Foster-Nyarko E."/>
            <person name="Jarju S."/>
            <person name="Secka A."/>
            <person name="Antonio M."/>
            <person name="Oren A."/>
            <person name="Chaudhuri R.R."/>
            <person name="La Ragione R."/>
            <person name="Hildebrand F."/>
            <person name="Pallen M.J."/>
        </authorList>
    </citation>
    <scope>NUCLEOTIDE SEQUENCE</scope>
    <source>
        <strain evidence="4">B3-4054</strain>
    </source>
</reference>
<sequence length="146" mass="16776">MSSYSLFNPAFSDIFDAFDRGMNFLVPATTAGTPRVDVKETDDAYIMEMELPGYKDKDVEISLKDRILSVSSRHEENVEKKADSKDNKAPEYLIRERRMTSFCRKFTLPADINPDAVQASFHDGILEINIPRRPENQPKMIEIKTR</sequence>
<dbReference type="SUPFAM" id="SSF49764">
    <property type="entry name" value="HSP20-like chaperones"/>
    <property type="match status" value="1"/>
</dbReference>
<dbReference type="EMBL" id="JADIMS010000130">
    <property type="protein sequence ID" value="MBO8450831.1"/>
    <property type="molecule type" value="Genomic_DNA"/>
</dbReference>
<gene>
    <name evidence="4" type="ORF">IAA96_06970</name>
</gene>
<feature type="domain" description="SHSP" evidence="3">
    <location>
        <begin position="27"/>
        <end position="146"/>
    </location>
</feature>
<organism evidence="4 5">
    <name type="scientific">Candidatus Avitreponema avistercoris</name>
    <dbReference type="NCBI Taxonomy" id="2840705"/>
    <lineage>
        <taxon>Bacteria</taxon>
        <taxon>Pseudomonadati</taxon>
        <taxon>Spirochaetota</taxon>
        <taxon>Spirochaetia</taxon>
        <taxon>Spirochaetales</taxon>
        <taxon>Candidatus Avitreponema</taxon>
    </lineage>
</organism>
<dbReference type="CDD" id="cd06464">
    <property type="entry name" value="ACD_sHsps-like"/>
    <property type="match status" value="1"/>
</dbReference>
<dbReference type="InterPro" id="IPR031107">
    <property type="entry name" value="Small_HSP"/>
</dbReference>
<proteinExistence type="inferred from homology"/>
<comment type="caution">
    <text evidence="4">The sequence shown here is derived from an EMBL/GenBank/DDBJ whole genome shotgun (WGS) entry which is preliminary data.</text>
</comment>
<dbReference type="InterPro" id="IPR008978">
    <property type="entry name" value="HSP20-like_chaperone"/>
</dbReference>
<dbReference type="AlphaFoldDB" id="A0A9D9EMI7"/>
<evidence type="ECO:0000256" key="1">
    <source>
        <dbReference type="PROSITE-ProRule" id="PRU00285"/>
    </source>
</evidence>
<accession>A0A9D9EMI7</accession>
<protein>
    <submittedName>
        <fullName evidence="4">Hsp20/alpha crystallin family protein</fullName>
    </submittedName>
</protein>
<dbReference type="Gene3D" id="2.60.40.790">
    <property type="match status" value="1"/>
</dbReference>
<comment type="similarity">
    <text evidence="1 2">Belongs to the small heat shock protein (HSP20) family.</text>
</comment>
<name>A0A9D9EMI7_9SPIR</name>
<evidence type="ECO:0000256" key="2">
    <source>
        <dbReference type="RuleBase" id="RU003616"/>
    </source>
</evidence>
<evidence type="ECO:0000313" key="4">
    <source>
        <dbReference type="EMBL" id="MBO8450831.1"/>
    </source>
</evidence>
<dbReference type="Proteomes" id="UP000823616">
    <property type="component" value="Unassembled WGS sequence"/>
</dbReference>